<accession>A0ABM3GMI0</accession>
<proteinExistence type="inferred from homology"/>
<evidence type="ECO:0000256" key="7">
    <source>
        <dbReference type="ARBA" id="ARBA00023125"/>
    </source>
</evidence>
<keyword evidence="3" id="KW-0808">Transferase</keyword>
<evidence type="ECO:0000259" key="10">
    <source>
        <dbReference type="Pfam" id="PF03175"/>
    </source>
</evidence>
<reference evidence="12" key="1">
    <citation type="submission" date="2025-08" db="UniProtKB">
        <authorList>
            <consortium name="RefSeq"/>
        </authorList>
    </citation>
    <scope>IDENTIFICATION</scope>
    <source>
        <tissue evidence="12">Thorax and Abdomen</tissue>
    </source>
</reference>
<dbReference type="Gene3D" id="3.30.420.10">
    <property type="entry name" value="Ribonuclease H-like superfamily/Ribonuclease H"/>
    <property type="match status" value="1"/>
</dbReference>
<dbReference type="InterPro" id="IPR004868">
    <property type="entry name" value="DNA-dir_DNA_pol_B_mt/vir"/>
</dbReference>
<dbReference type="Proteomes" id="UP000829291">
    <property type="component" value="Chromosome 7"/>
</dbReference>
<gene>
    <name evidence="12" type="primary">LOC124295454</name>
</gene>
<feature type="compositionally biased region" description="Acidic residues" evidence="9">
    <location>
        <begin position="111"/>
        <end position="126"/>
    </location>
</feature>
<evidence type="ECO:0000256" key="6">
    <source>
        <dbReference type="ARBA" id="ARBA00022932"/>
    </source>
</evidence>
<feature type="compositionally biased region" description="Acidic residues" evidence="9">
    <location>
        <begin position="134"/>
        <end position="146"/>
    </location>
</feature>
<dbReference type="GeneID" id="124295454"/>
<evidence type="ECO:0000313" key="11">
    <source>
        <dbReference type="Proteomes" id="UP000829291"/>
    </source>
</evidence>
<dbReference type="InterPro" id="IPR043502">
    <property type="entry name" value="DNA/RNA_pol_sf"/>
</dbReference>
<dbReference type="Gene3D" id="3.90.1600.10">
    <property type="entry name" value="Palm domain of DNA polymerase"/>
    <property type="match status" value="1"/>
</dbReference>
<evidence type="ECO:0000256" key="8">
    <source>
        <dbReference type="ARBA" id="ARBA00049244"/>
    </source>
</evidence>
<evidence type="ECO:0000256" key="3">
    <source>
        <dbReference type="ARBA" id="ARBA00022679"/>
    </source>
</evidence>
<feature type="domain" description="DNA-directed DNA polymerase family B mitochondria/virus" evidence="10">
    <location>
        <begin position="670"/>
        <end position="836"/>
    </location>
</feature>
<evidence type="ECO:0000256" key="2">
    <source>
        <dbReference type="ARBA" id="ARBA00012417"/>
    </source>
</evidence>
<keyword evidence="6" id="KW-0239">DNA-directed DNA polymerase</keyword>
<evidence type="ECO:0000256" key="1">
    <source>
        <dbReference type="ARBA" id="ARBA00005755"/>
    </source>
</evidence>
<organism evidence="11 12">
    <name type="scientific">Neodiprion lecontei</name>
    <name type="common">Redheaded pine sawfly</name>
    <dbReference type="NCBI Taxonomy" id="441921"/>
    <lineage>
        <taxon>Eukaryota</taxon>
        <taxon>Metazoa</taxon>
        <taxon>Ecdysozoa</taxon>
        <taxon>Arthropoda</taxon>
        <taxon>Hexapoda</taxon>
        <taxon>Insecta</taxon>
        <taxon>Pterygota</taxon>
        <taxon>Neoptera</taxon>
        <taxon>Endopterygota</taxon>
        <taxon>Hymenoptera</taxon>
        <taxon>Tenthredinoidea</taxon>
        <taxon>Diprionidae</taxon>
        <taxon>Diprioninae</taxon>
        <taxon>Neodiprion</taxon>
    </lineage>
</organism>
<dbReference type="Gene3D" id="3.40.960.10">
    <property type="entry name" value="VSR Endonuclease"/>
    <property type="match status" value="1"/>
</dbReference>
<dbReference type="EC" id="2.7.7.7" evidence="2"/>
<dbReference type="SUPFAM" id="SSF56672">
    <property type="entry name" value="DNA/RNA polymerases"/>
    <property type="match status" value="1"/>
</dbReference>
<dbReference type="Gene3D" id="1.10.287.690">
    <property type="entry name" value="Helix hairpin bin"/>
    <property type="match status" value="1"/>
</dbReference>
<dbReference type="InterPro" id="IPR036397">
    <property type="entry name" value="RNaseH_sf"/>
</dbReference>
<protein>
    <recommendedName>
        <fullName evidence="2">DNA-directed DNA polymerase</fullName>
        <ecNumber evidence="2">2.7.7.7</ecNumber>
    </recommendedName>
</protein>
<dbReference type="PANTHER" id="PTHR33568:SF3">
    <property type="entry name" value="DNA-DIRECTED DNA POLYMERASE"/>
    <property type="match status" value="1"/>
</dbReference>
<keyword evidence="11" id="KW-1185">Reference proteome</keyword>
<dbReference type="PANTHER" id="PTHR33568">
    <property type="entry name" value="DNA POLYMERASE"/>
    <property type="match status" value="1"/>
</dbReference>
<keyword evidence="5" id="KW-0235">DNA replication</keyword>
<evidence type="ECO:0000313" key="12">
    <source>
        <dbReference type="RefSeq" id="XP_046601435.1"/>
    </source>
</evidence>
<comment type="similarity">
    <text evidence="1">Belongs to the DNA polymerase type-B family.</text>
</comment>
<feature type="domain" description="DNA-directed DNA polymerase family B mitochondria/virus" evidence="10">
    <location>
        <begin position="991"/>
        <end position="1052"/>
    </location>
</feature>
<dbReference type="InterPro" id="IPR012337">
    <property type="entry name" value="RNaseH-like_sf"/>
</dbReference>
<dbReference type="RefSeq" id="XP_046601435.1">
    <property type="nucleotide sequence ID" value="XM_046745479.1"/>
</dbReference>
<evidence type="ECO:0000256" key="4">
    <source>
        <dbReference type="ARBA" id="ARBA00022695"/>
    </source>
</evidence>
<dbReference type="InterPro" id="IPR023211">
    <property type="entry name" value="DNA_pol_palm_dom_sf"/>
</dbReference>
<dbReference type="Pfam" id="PF03175">
    <property type="entry name" value="DNA_pol_B_2"/>
    <property type="match status" value="2"/>
</dbReference>
<comment type="catalytic activity">
    <reaction evidence="8">
        <text>DNA(n) + a 2'-deoxyribonucleoside 5'-triphosphate = DNA(n+1) + diphosphate</text>
        <dbReference type="Rhea" id="RHEA:22508"/>
        <dbReference type="Rhea" id="RHEA-COMP:17339"/>
        <dbReference type="Rhea" id="RHEA-COMP:17340"/>
        <dbReference type="ChEBI" id="CHEBI:33019"/>
        <dbReference type="ChEBI" id="CHEBI:61560"/>
        <dbReference type="ChEBI" id="CHEBI:173112"/>
        <dbReference type="EC" id="2.7.7.7"/>
    </reaction>
</comment>
<sequence>MDDTSENEAAILEGCAACEELAIAGEAGVNETMVNDMTAEEPISVGARDEIDSSQALTLVLSHPGPSGVLEIQGGLMQTVGPFRVNEGASTSGIQIGGGRARRAPNYDSDVTLESDDDDADDDDETQTASDVAFEFDDDANDDETEGAYSGNMGRESGLESEAASEKESSQAPDDGADSLGNRFTVIGESTKFIRKFAVTGRELRMKIAAPESGVNLVEWLEDAFRDLHAYAVATFRSSDYIGFTFSAESFNHGPAWLSFRPVRDSRYSDLWKLVFSVAQSASEIGVDSVFTVTVHSVGVPEGRGKPKPITHVGVLKKSVVQIVNSDGLCLPRALVVAKAHAERGSNRSGALHEHYEMVRFARSSFQRAEARNLVANAGVEIPPTGCIVHEIAQFQNYLAREGFLITVYELGRLGTGEAAFYDGTAVVRANGTGDVRHRLNLLYYPEEQHYSPIVNLTAAAAGAFFCQPCNRKFNNGYEHRCSVKCPQCLASPPCNSQSREIECPDCRRVFRGNGCLEYHRRIGSFSPRRSVCATLRVCRNCKRFVNLLRRAHICETRFCVTCRCNPYNHYCFMTPLKDATRPKRYILIFYDLETQQCETVDGDATTNIHVPNLCVAQQVCTQCIHDPDISNGCSACGLVREFVFRREPVKELVDFATRPVQDFARIVRIAHNAKGFDTQFILRHMVERDGNPPQVILSGSKIIMLETGHTRFLDSLAYMPMALLALPKAFGLPTTSVKGVFPHLFNTPENVGYVGPLPAAKFYSPDTMNSDARAEFYSWYNEAVANDHLFDFDAELLSYCRSDVDILRRACVAFRDIFLECGRVCPFTESTTIASACILPPGGYRLGDAQSRKALEWLVVKERELGIDIRHAGNGREFRIPETGRKVDGYHVAGDGTRQVYEFHGCFWHGCRKCLRINRNRRSVNGETLDRRYEETRAKISRMRELGYRVTEHWECVFDRSLRENEEMREYVATHPLIAGTATSEALNPRDAFYGGRTGNASRYYEVKTDATGNAYEEIRYVDVCSLYPFICKNGRFPVGHPTVYVGEECKLLTGSKCRQDECRHDDEAAREFEGTWVSIKLKKAVEMGYKIRSISEIWSYTVTSFDPTTRQGGHFAGYIDTFLKIKQEASGWPAECEDESARMRYLDEYERVEGIRLDRDRIAKNPGMRSVSKLCLNSFWGKFGQRANLVKTEVIKTRQQLLELLTNPEVEVSGLLPVNDEVLYVRWSHAQHSVEPSALANVVIASYTTAQARLKLFSFLEKLDRRVLYYDTDSVIYTRNLRRPNEYEPPTGNFLGDLTDELASYGRGSFIRAFVSGGPKFYAFIIKRPNGKEVEICKVKGISLNHATSSKINFVAIKRMVPLYDGDKSIEYREGLPQHADYEGDKKPKLLVIDDLMREASNNVVVDLFTKVCHHKNLSVFYITQNLFHKGNGQRDISLNANYIVFFKNPRDRAQIQHLARQVYPEDPRFLQEAYHDATAAPHGYLLFDLKQSTPENCRFRSNIFPSDDNHYVYVPRKDIKVTNAHRVPVVQL</sequence>
<keyword evidence="7" id="KW-0238">DNA-binding</keyword>
<dbReference type="SUPFAM" id="SSF53098">
    <property type="entry name" value="Ribonuclease H-like"/>
    <property type="match status" value="1"/>
</dbReference>
<keyword evidence="4" id="KW-0548">Nucleotidyltransferase</keyword>
<evidence type="ECO:0000256" key="9">
    <source>
        <dbReference type="SAM" id="MobiDB-lite"/>
    </source>
</evidence>
<evidence type="ECO:0000256" key="5">
    <source>
        <dbReference type="ARBA" id="ARBA00022705"/>
    </source>
</evidence>
<name>A0ABM3GMI0_NEOLC</name>
<feature type="region of interest" description="Disordered" evidence="9">
    <location>
        <begin position="90"/>
        <end position="181"/>
    </location>
</feature>